<dbReference type="Pfam" id="PF00264">
    <property type="entry name" value="Tyrosinase"/>
    <property type="match status" value="1"/>
</dbReference>
<accession>A0A9P9ECR6</accession>
<dbReference type="InterPro" id="IPR002227">
    <property type="entry name" value="Tyrosinase_Cu-bd"/>
</dbReference>
<keyword evidence="2" id="KW-0560">Oxidoreductase</keyword>
<dbReference type="InterPro" id="IPR050316">
    <property type="entry name" value="Tyrosinase/Hemocyanin"/>
</dbReference>
<evidence type="ECO:0000259" key="3">
    <source>
        <dbReference type="PROSITE" id="PS00497"/>
    </source>
</evidence>
<dbReference type="OrthoDB" id="6132182at2759"/>
<dbReference type="SUPFAM" id="SSF48056">
    <property type="entry name" value="Di-copper centre-containing domain"/>
    <property type="match status" value="1"/>
</dbReference>
<name>A0A9P9ECR6_9PLEO</name>
<organism evidence="5 6">
    <name type="scientific">Dendryphion nanum</name>
    <dbReference type="NCBI Taxonomy" id="256645"/>
    <lineage>
        <taxon>Eukaryota</taxon>
        <taxon>Fungi</taxon>
        <taxon>Dikarya</taxon>
        <taxon>Ascomycota</taxon>
        <taxon>Pezizomycotina</taxon>
        <taxon>Dothideomycetes</taxon>
        <taxon>Pleosporomycetidae</taxon>
        <taxon>Pleosporales</taxon>
        <taxon>Torulaceae</taxon>
        <taxon>Dendryphion</taxon>
    </lineage>
</organism>
<evidence type="ECO:0000256" key="2">
    <source>
        <dbReference type="ARBA" id="ARBA00023002"/>
    </source>
</evidence>
<evidence type="ECO:0000313" key="6">
    <source>
        <dbReference type="Proteomes" id="UP000700596"/>
    </source>
</evidence>
<dbReference type="PROSITE" id="PS00498">
    <property type="entry name" value="TYROSINASE_2"/>
    <property type="match status" value="1"/>
</dbReference>
<dbReference type="EMBL" id="JAGMWT010000002">
    <property type="protein sequence ID" value="KAH7135238.1"/>
    <property type="molecule type" value="Genomic_DNA"/>
</dbReference>
<feature type="domain" description="Tyrosinase copper-binding" evidence="3">
    <location>
        <begin position="55"/>
        <end position="72"/>
    </location>
</feature>
<dbReference type="PANTHER" id="PTHR11474">
    <property type="entry name" value="TYROSINASE FAMILY MEMBER"/>
    <property type="match status" value="1"/>
</dbReference>
<dbReference type="GO" id="GO:0016491">
    <property type="term" value="F:oxidoreductase activity"/>
    <property type="evidence" value="ECO:0007669"/>
    <property type="project" value="UniProtKB-KW"/>
</dbReference>
<evidence type="ECO:0000259" key="4">
    <source>
        <dbReference type="PROSITE" id="PS00498"/>
    </source>
</evidence>
<keyword evidence="1" id="KW-0479">Metal-binding</keyword>
<sequence>DNSRRKLSKNDRLEYIDAVKCLQKKAPKTPKSFAGVTSRFDDFVATHIDQTLEIHFVGQFLPWHRFFTAWYETALREECRYKGAQPYWDWTLDTPAEKFTKSPVFDPVQGFGGNGPLVPIDPTNPNEVPGRTGGGCVIDGPFKNYTVQLGPADNLKSNPRCMTRDLAPYYAGRFLAKNQTDLTLKQQTFGHFARVMEGGSSFEQSGVHDGGHYGVGGTHGVLSDPFASPSDPLFYLHHANIDRVWWSWQKKDLNKRLKDISGPVILADWNNDLGPNTTLQYQLDLGYSNGKAKVADTMDIKGGLLCYDYDSLY</sequence>
<dbReference type="PROSITE" id="PS00497">
    <property type="entry name" value="TYROSINASE_1"/>
    <property type="match status" value="1"/>
</dbReference>
<dbReference type="Gene3D" id="1.10.1280.10">
    <property type="entry name" value="Di-copper center containing domain from catechol oxidase"/>
    <property type="match status" value="1"/>
</dbReference>
<evidence type="ECO:0000313" key="5">
    <source>
        <dbReference type="EMBL" id="KAH7135238.1"/>
    </source>
</evidence>
<dbReference type="GO" id="GO:0046872">
    <property type="term" value="F:metal ion binding"/>
    <property type="evidence" value="ECO:0007669"/>
    <property type="project" value="UniProtKB-KW"/>
</dbReference>
<reference evidence="5" key="1">
    <citation type="journal article" date="2021" name="Nat. Commun.">
        <title>Genetic determinants of endophytism in the Arabidopsis root mycobiome.</title>
        <authorList>
            <person name="Mesny F."/>
            <person name="Miyauchi S."/>
            <person name="Thiergart T."/>
            <person name="Pickel B."/>
            <person name="Atanasova L."/>
            <person name="Karlsson M."/>
            <person name="Huettel B."/>
            <person name="Barry K.W."/>
            <person name="Haridas S."/>
            <person name="Chen C."/>
            <person name="Bauer D."/>
            <person name="Andreopoulos W."/>
            <person name="Pangilinan J."/>
            <person name="LaButti K."/>
            <person name="Riley R."/>
            <person name="Lipzen A."/>
            <person name="Clum A."/>
            <person name="Drula E."/>
            <person name="Henrissat B."/>
            <person name="Kohler A."/>
            <person name="Grigoriev I.V."/>
            <person name="Martin F.M."/>
            <person name="Hacquard S."/>
        </authorList>
    </citation>
    <scope>NUCLEOTIDE SEQUENCE</scope>
    <source>
        <strain evidence="5">MPI-CAGE-CH-0243</strain>
    </source>
</reference>
<protein>
    <recommendedName>
        <fullName evidence="3 4">Tyrosinase copper-binding domain-containing protein</fullName>
    </recommendedName>
</protein>
<keyword evidence="6" id="KW-1185">Reference proteome</keyword>
<dbReference type="AlphaFoldDB" id="A0A9P9ECR6"/>
<comment type="caution">
    <text evidence="5">The sequence shown here is derived from an EMBL/GenBank/DDBJ whole genome shotgun (WGS) entry which is preliminary data.</text>
</comment>
<feature type="non-terminal residue" evidence="5">
    <location>
        <position position="1"/>
    </location>
</feature>
<dbReference type="PRINTS" id="PR00092">
    <property type="entry name" value="TYROSINASE"/>
</dbReference>
<proteinExistence type="predicted"/>
<evidence type="ECO:0000256" key="1">
    <source>
        <dbReference type="ARBA" id="ARBA00022723"/>
    </source>
</evidence>
<gene>
    <name evidence="5" type="ORF">B0J11DRAFT_596229</name>
</gene>
<dbReference type="PANTHER" id="PTHR11474:SF125">
    <property type="entry name" value="N-ACETYL-6-HYDROXYTRYPTOPHAN OXIDASE IVOB-RELATED"/>
    <property type="match status" value="1"/>
</dbReference>
<dbReference type="Proteomes" id="UP000700596">
    <property type="component" value="Unassembled WGS sequence"/>
</dbReference>
<dbReference type="InterPro" id="IPR008922">
    <property type="entry name" value="Di-copper_centre_dom_sf"/>
</dbReference>
<feature type="domain" description="Tyrosinase copper-binding" evidence="4">
    <location>
        <begin position="231"/>
        <end position="242"/>
    </location>
</feature>